<proteinExistence type="predicted"/>
<name>A0A380BJB0_SPHSI</name>
<reference evidence="1 2" key="1">
    <citation type="submission" date="2018-06" db="EMBL/GenBank/DDBJ databases">
        <authorList>
            <consortium name="Pathogen Informatics"/>
            <person name="Doyle S."/>
        </authorList>
    </citation>
    <scope>NUCLEOTIDE SEQUENCE [LARGE SCALE GENOMIC DNA]</scope>
    <source>
        <strain evidence="1 2">NCTC11388</strain>
    </source>
</reference>
<evidence type="ECO:0000313" key="1">
    <source>
        <dbReference type="EMBL" id="SUJ02351.1"/>
    </source>
</evidence>
<evidence type="ECO:0000313" key="2">
    <source>
        <dbReference type="Proteomes" id="UP000254893"/>
    </source>
</evidence>
<dbReference type="AlphaFoldDB" id="A0A380BJB0"/>
<dbReference type="EMBL" id="UGYW01000002">
    <property type="protein sequence ID" value="SUJ02351.1"/>
    <property type="molecule type" value="Genomic_DNA"/>
</dbReference>
<dbReference type="InterPro" id="IPR022385">
    <property type="entry name" value="Rhs_assc_core"/>
</dbReference>
<dbReference type="Gene3D" id="2.180.10.10">
    <property type="entry name" value="RHS repeat-associated core"/>
    <property type="match status" value="1"/>
</dbReference>
<accession>A0A380BJB0</accession>
<sequence length="132" mass="14941">MTPVRLLADDPVIGRWNVVDPLAEKMRRFSPYVYAFNNPIRFIDPDGMRVDDFVFNENGDFVRIDENNKPDKLVIENSKTGKSKSYEFNDPETDTKAIRNSIESGGKKGINRVEILSDSKVEKMIAKSGVNG</sequence>
<dbReference type="NCBIfam" id="TIGR03696">
    <property type="entry name" value="Rhs_assc_core"/>
    <property type="match status" value="1"/>
</dbReference>
<dbReference type="RefSeq" id="WP_258861981.1">
    <property type="nucleotide sequence ID" value="NZ_UGYW01000002.1"/>
</dbReference>
<protein>
    <submittedName>
        <fullName evidence="1">RHS repeat-associated core domain</fullName>
    </submittedName>
</protein>
<organism evidence="1 2">
    <name type="scientific">Sphingobacterium spiritivorum</name>
    <name type="common">Flavobacterium spiritivorum</name>
    <dbReference type="NCBI Taxonomy" id="258"/>
    <lineage>
        <taxon>Bacteria</taxon>
        <taxon>Pseudomonadati</taxon>
        <taxon>Bacteroidota</taxon>
        <taxon>Sphingobacteriia</taxon>
        <taxon>Sphingobacteriales</taxon>
        <taxon>Sphingobacteriaceae</taxon>
        <taxon>Sphingobacterium</taxon>
    </lineage>
</organism>
<dbReference type="Proteomes" id="UP000254893">
    <property type="component" value="Unassembled WGS sequence"/>
</dbReference>
<gene>
    <name evidence="1" type="ORF">NCTC11388_00980</name>
</gene>